<keyword evidence="4 6" id="KW-0862">Zinc</keyword>
<evidence type="ECO:0000256" key="4">
    <source>
        <dbReference type="ARBA" id="ARBA00022833"/>
    </source>
</evidence>
<evidence type="ECO:0000259" key="7">
    <source>
        <dbReference type="PROSITE" id="PS50157"/>
    </source>
</evidence>
<dbReference type="PANTHER" id="PTHR24408">
    <property type="entry name" value="ZINC FINGER PROTEIN"/>
    <property type="match status" value="1"/>
</dbReference>
<feature type="domain" description="C2H2-type" evidence="7">
    <location>
        <begin position="470"/>
        <end position="492"/>
    </location>
</feature>
<dbReference type="Gene3D" id="3.40.1800.20">
    <property type="match status" value="1"/>
</dbReference>
<evidence type="ECO:0000256" key="6">
    <source>
        <dbReference type="PROSITE-ProRule" id="PRU01263"/>
    </source>
</evidence>
<dbReference type="SMART" id="SM00355">
    <property type="entry name" value="ZnF_C2H2"/>
    <property type="match status" value="10"/>
</dbReference>
<dbReference type="Pfam" id="PF07776">
    <property type="entry name" value="zf-AD"/>
    <property type="match status" value="1"/>
</dbReference>
<dbReference type="PROSITE" id="PS51915">
    <property type="entry name" value="ZAD"/>
    <property type="match status" value="1"/>
</dbReference>
<feature type="binding site" evidence="6">
    <location>
        <position position="6"/>
    </location>
    <ligand>
        <name>Zn(2+)</name>
        <dbReference type="ChEBI" id="CHEBI:29105"/>
    </ligand>
</feature>
<dbReference type="SUPFAM" id="SSF57716">
    <property type="entry name" value="Glucocorticoid receptor-like (DNA-binding domain)"/>
    <property type="match status" value="1"/>
</dbReference>
<dbReference type="SUPFAM" id="SSF57667">
    <property type="entry name" value="beta-beta-alpha zinc fingers"/>
    <property type="match status" value="4"/>
</dbReference>
<dbReference type="PROSITE" id="PS50157">
    <property type="entry name" value="ZINC_FINGER_C2H2_2"/>
    <property type="match status" value="7"/>
</dbReference>
<dbReference type="GO" id="GO:0000981">
    <property type="term" value="F:DNA-binding transcription factor activity, RNA polymerase II-specific"/>
    <property type="evidence" value="ECO:0007669"/>
    <property type="project" value="TreeGrafter"/>
</dbReference>
<feature type="binding site" evidence="6">
    <location>
        <position position="9"/>
    </location>
    <ligand>
        <name>Zn(2+)</name>
        <dbReference type="ChEBI" id="CHEBI:29105"/>
    </ligand>
</feature>
<sequence>MTSRECRICLRYEQNCVSLFAKRRGTSLAEMVRFCARVEISENDGLPKDACGRCVDEALNAYLFVNKCRRSDAELRTAQASLKDDNEDAETEINDQLAFCAVDVEPQHVESLEVEQEDDTADSNVPIPDVDIDIQQVTSVSEVMDTASNSDEESIQYATSDGESVEFDHQQQEVKTSDKAIQEDVSLGHMKQESLVENLVEQEEDNADQEFLIEYLDDNFKDDFTDAIQEANCLQYDVEVLEYSQTTHGAPLLICCGVRCKDVFGSIQELKEHSNVVHLPHRELDSQDKPFECSRCYTRFNSEKSLTMHSRRSQFCTLCSETFVSLNEKRLHMQNVHGLSGPVSVKQTTRRICCGCHEQFENEEDLRNHGEKVHSIRKNAVDETRPFQCNICYKLFRTFESLRIHQRFVYRPKNFICVICGRAFDTRSKLQTHLLVHSDKRNFQCDKCSKSFKKEIDLKSHVLLHDEKREECNYCGLKFHRKSNLKMHMRKHQDTFFYACPECPKKFKNNSHLKEHFKVHSKQKPHPCSFCERSFAYCSDRKRHEMSHTGNYPFECACSKKFSRKTTYEKHALYCQDRSENEYRD</sequence>
<dbReference type="SMART" id="SM00868">
    <property type="entry name" value="zf-AD"/>
    <property type="match status" value="2"/>
</dbReference>
<evidence type="ECO:0000256" key="1">
    <source>
        <dbReference type="ARBA" id="ARBA00022723"/>
    </source>
</evidence>
<dbReference type="AlphaFoldDB" id="A0A0P6IXB0"/>
<proteinExistence type="evidence at transcript level"/>
<evidence type="ECO:0000256" key="3">
    <source>
        <dbReference type="ARBA" id="ARBA00022771"/>
    </source>
</evidence>
<dbReference type="Pfam" id="PF00096">
    <property type="entry name" value="zf-C2H2"/>
    <property type="match status" value="5"/>
</dbReference>
<dbReference type="Gene3D" id="3.30.160.60">
    <property type="entry name" value="Classic Zinc Finger"/>
    <property type="match status" value="7"/>
</dbReference>
<feature type="domain" description="C2H2-type" evidence="7">
    <location>
        <begin position="498"/>
        <end position="525"/>
    </location>
</feature>
<evidence type="ECO:0000313" key="9">
    <source>
        <dbReference type="EMBL" id="JAN95632.1"/>
    </source>
</evidence>
<feature type="domain" description="C2H2-type" evidence="7">
    <location>
        <begin position="443"/>
        <end position="470"/>
    </location>
</feature>
<dbReference type="GO" id="GO:0043565">
    <property type="term" value="F:sequence-specific DNA binding"/>
    <property type="evidence" value="ECO:0007669"/>
    <property type="project" value="TreeGrafter"/>
</dbReference>
<feature type="binding site" evidence="6">
    <location>
        <position position="51"/>
    </location>
    <ligand>
        <name>Zn(2+)</name>
        <dbReference type="ChEBI" id="CHEBI:29105"/>
    </ligand>
</feature>
<reference evidence="9" key="1">
    <citation type="journal article" date="2016" name="PLoS ONE">
        <title>A Deep Insight into the Sialome of Male and Female Aedes aegypti Mosquitoes.</title>
        <authorList>
            <person name="Ribeiro J.M."/>
            <person name="Martin-Martin I."/>
            <person name="Arca B."/>
            <person name="Calvo E."/>
        </authorList>
    </citation>
    <scope>NUCLEOTIDE SEQUENCE</scope>
    <source>
        <strain evidence="9">Liverpool</strain>
        <tissue evidence="9">Salivary glands</tissue>
    </source>
</reference>
<feature type="domain" description="C2H2-type" evidence="7">
    <location>
        <begin position="351"/>
        <end position="379"/>
    </location>
</feature>
<dbReference type="FunFam" id="3.30.160.60:FF:000100">
    <property type="entry name" value="Zinc finger 45-like"/>
    <property type="match status" value="1"/>
</dbReference>
<accession>A0A0P6IXB0</accession>
<dbReference type="GO" id="GO:0005634">
    <property type="term" value="C:nucleus"/>
    <property type="evidence" value="ECO:0007669"/>
    <property type="project" value="InterPro"/>
</dbReference>
<evidence type="ECO:0000259" key="8">
    <source>
        <dbReference type="PROSITE" id="PS51915"/>
    </source>
</evidence>
<feature type="domain" description="ZAD" evidence="8">
    <location>
        <begin position="4"/>
        <end position="78"/>
    </location>
</feature>
<dbReference type="PANTHER" id="PTHR24408:SF58">
    <property type="entry name" value="TRANSCRIPTION FACTOR (TFIIIA), PUTATIVE (AFU_ORTHOLOGUE AFUA_1G05150)-RELATED"/>
    <property type="match status" value="1"/>
</dbReference>
<feature type="domain" description="C2H2-type" evidence="7">
    <location>
        <begin position="415"/>
        <end position="442"/>
    </location>
</feature>
<feature type="domain" description="C2H2-type" evidence="7">
    <location>
        <begin position="526"/>
        <end position="553"/>
    </location>
</feature>
<keyword evidence="1 6" id="KW-0479">Metal-binding</keyword>
<evidence type="ECO:0000256" key="5">
    <source>
        <dbReference type="PROSITE-ProRule" id="PRU00042"/>
    </source>
</evidence>
<keyword evidence="2" id="KW-0677">Repeat</keyword>
<dbReference type="InterPro" id="IPR013087">
    <property type="entry name" value="Znf_C2H2_type"/>
</dbReference>
<organism evidence="9">
    <name type="scientific">Aedes aegypti</name>
    <name type="common">Yellowfever mosquito</name>
    <name type="synonym">Culex aegypti</name>
    <dbReference type="NCBI Taxonomy" id="7159"/>
    <lineage>
        <taxon>Eukaryota</taxon>
        <taxon>Metazoa</taxon>
        <taxon>Ecdysozoa</taxon>
        <taxon>Arthropoda</taxon>
        <taxon>Hexapoda</taxon>
        <taxon>Insecta</taxon>
        <taxon>Pterygota</taxon>
        <taxon>Neoptera</taxon>
        <taxon>Endopterygota</taxon>
        <taxon>Diptera</taxon>
        <taxon>Nematocera</taxon>
        <taxon>Culicoidea</taxon>
        <taxon>Culicidae</taxon>
        <taxon>Culicinae</taxon>
        <taxon>Aedini</taxon>
        <taxon>Aedes</taxon>
        <taxon>Stegomyia</taxon>
    </lineage>
</organism>
<dbReference type="InterPro" id="IPR036236">
    <property type="entry name" value="Znf_C2H2_sf"/>
</dbReference>
<dbReference type="EMBL" id="GDUN01000287">
    <property type="protein sequence ID" value="JAN95632.1"/>
    <property type="molecule type" value="mRNA"/>
</dbReference>
<dbReference type="InterPro" id="IPR012934">
    <property type="entry name" value="Znf_AD"/>
</dbReference>
<protein>
    <submittedName>
        <fullName evidence="9">Uncharacterized protein</fullName>
    </submittedName>
</protein>
<evidence type="ECO:0000256" key="2">
    <source>
        <dbReference type="ARBA" id="ARBA00022737"/>
    </source>
</evidence>
<name>A0A0P6IXB0_AEDAE</name>
<dbReference type="GO" id="GO:0008270">
    <property type="term" value="F:zinc ion binding"/>
    <property type="evidence" value="ECO:0007669"/>
    <property type="project" value="UniProtKB-UniRule"/>
</dbReference>
<dbReference type="PROSITE" id="PS00028">
    <property type="entry name" value="ZINC_FINGER_C2H2_1"/>
    <property type="match status" value="7"/>
</dbReference>
<dbReference type="VEuPathDB" id="VectorBase:AAEL007445"/>
<feature type="domain" description="C2H2-type" evidence="7">
    <location>
        <begin position="387"/>
        <end position="415"/>
    </location>
</feature>
<feature type="binding site" evidence="6">
    <location>
        <position position="54"/>
    </location>
    <ligand>
        <name>Zn(2+)</name>
        <dbReference type="ChEBI" id="CHEBI:29105"/>
    </ligand>
</feature>
<keyword evidence="3 5" id="KW-0863">Zinc-finger</keyword>